<sequence>MVCGSEIGSKGSLFQECRKAKSIHTEGPIKVYHSLGVKDINIQDRKIIRVSKNNE</sequence>
<accession>A0A0U5AVD2</accession>
<reference evidence="1" key="1">
    <citation type="submission" date="2015-08" db="EMBL/GenBank/DDBJ databases">
        <title>Molecular characterization of methicillin resistant Staphylococcus aureus strains isolated from hospitals in Tehran, Iran.</title>
        <authorList>
            <person name="Rahimi F."/>
            <person name="Pourshafie M.R."/>
            <person name="Pazhouhnia S."/>
        </authorList>
    </citation>
    <scope>NUCLEOTIDE SEQUENCE</scope>
    <source>
        <strain evidence="1">SC3</strain>
    </source>
</reference>
<protein>
    <submittedName>
        <fullName evidence="1">NTF2-like N-terminal transpeptidase domain protein</fullName>
    </submittedName>
</protein>
<proteinExistence type="predicted"/>
<organism evidence="1">
    <name type="scientific">Staphylococcus aureus</name>
    <dbReference type="NCBI Taxonomy" id="1280"/>
    <lineage>
        <taxon>Bacteria</taxon>
        <taxon>Bacillati</taxon>
        <taxon>Bacillota</taxon>
        <taxon>Bacilli</taxon>
        <taxon>Bacillales</taxon>
        <taxon>Staphylococcaceae</taxon>
        <taxon>Staphylococcus</taxon>
    </lineage>
</organism>
<evidence type="ECO:0000313" key="1">
    <source>
        <dbReference type="EMBL" id="BAU25888.1"/>
    </source>
</evidence>
<name>A0A0U5AVD2_STAAU</name>
<dbReference type="AlphaFoldDB" id="A0A0U5AVD2"/>
<dbReference type="EMBL" id="LC074876">
    <property type="protein sequence ID" value="BAU25888.1"/>
    <property type="molecule type" value="Genomic_DNA"/>
</dbReference>